<comment type="caution">
    <text evidence="2">The sequence shown here is derived from an EMBL/GenBank/DDBJ whole genome shotgun (WGS) entry which is preliminary data.</text>
</comment>
<proteinExistence type="predicted"/>
<keyword evidence="1" id="KW-1133">Transmembrane helix</keyword>
<reference evidence="2 3" key="1">
    <citation type="submission" date="2017-07" db="EMBL/GenBank/DDBJ databases">
        <title>Mechanisms for carbon and nitrogen cycling indicate functional differentiation within the Candidate Phyla Radiation.</title>
        <authorList>
            <person name="Danczak R.E."/>
            <person name="Johnston M.D."/>
            <person name="Kenah C."/>
            <person name="Slattery M."/>
            <person name="Wrighton K.C."/>
            <person name="Wilkins M.J."/>
        </authorList>
    </citation>
    <scope>NUCLEOTIDE SEQUENCE [LARGE SCALE GENOMIC DNA]</scope>
    <source>
        <strain evidence="2">Licking1014_7</strain>
    </source>
</reference>
<protein>
    <recommendedName>
        <fullName evidence="4">PrgI family protein</fullName>
    </recommendedName>
</protein>
<dbReference type="Proteomes" id="UP000315689">
    <property type="component" value="Unassembled WGS sequence"/>
</dbReference>
<gene>
    <name evidence="2" type="ORF">CEN89_43</name>
</gene>
<name>A0A554LKW3_9BACT</name>
<accession>A0A554LKW3</accession>
<feature type="transmembrane region" description="Helical" evidence="1">
    <location>
        <begin position="45"/>
        <end position="64"/>
    </location>
</feature>
<dbReference type="AlphaFoldDB" id="A0A554LKW3"/>
<organism evidence="2 3">
    <name type="scientific">Candidatus Berkelbacteria bacterium Licking1014_7</name>
    <dbReference type="NCBI Taxonomy" id="2017147"/>
    <lineage>
        <taxon>Bacteria</taxon>
        <taxon>Candidatus Berkelbacteria</taxon>
    </lineage>
</organism>
<evidence type="ECO:0000256" key="1">
    <source>
        <dbReference type="SAM" id="Phobius"/>
    </source>
</evidence>
<keyword evidence="1" id="KW-0812">Transmembrane</keyword>
<evidence type="ECO:0000313" key="2">
    <source>
        <dbReference type="EMBL" id="TSC93506.1"/>
    </source>
</evidence>
<sequence>MPQYKVPQNIDLADKIVGPLTLLQFAYLLVGGMIAFGIFKTGNLIIFILIGAPIALLSLALAFVKVQNMPFGNFLLNMIWFTLSPKARVWRHSQSSQPTQIKTDDQKNASQQVVERKILNKKNLFEISKKLDR</sequence>
<keyword evidence="1" id="KW-0472">Membrane</keyword>
<evidence type="ECO:0008006" key="4">
    <source>
        <dbReference type="Google" id="ProtNLM"/>
    </source>
</evidence>
<feature type="transmembrane region" description="Helical" evidence="1">
    <location>
        <begin position="20"/>
        <end position="39"/>
    </location>
</feature>
<dbReference type="EMBL" id="VMGK01000001">
    <property type="protein sequence ID" value="TSC93506.1"/>
    <property type="molecule type" value="Genomic_DNA"/>
</dbReference>
<dbReference type="InterPro" id="IPR024414">
    <property type="entry name" value="Uncharacterised_PrgI"/>
</dbReference>
<evidence type="ECO:0000313" key="3">
    <source>
        <dbReference type="Proteomes" id="UP000315689"/>
    </source>
</evidence>
<dbReference type="Pfam" id="PF12666">
    <property type="entry name" value="PrgI"/>
    <property type="match status" value="1"/>
</dbReference>